<dbReference type="Proteomes" id="UP000708208">
    <property type="component" value="Unassembled WGS sequence"/>
</dbReference>
<sequence length="26" mass="2935">MKLNVAIPSTGAQKSFEIHDDHKLRV</sequence>
<dbReference type="AlphaFoldDB" id="A0A8J2PIR0"/>
<reference evidence="1" key="1">
    <citation type="submission" date="2021-06" db="EMBL/GenBank/DDBJ databases">
        <authorList>
            <person name="Hodson N. C."/>
            <person name="Mongue J. A."/>
            <person name="Jaron S. K."/>
        </authorList>
    </citation>
    <scope>NUCLEOTIDE SEQUENCE</scope>
</reference>
<comment type="caution">
    <text evidence="1">The sequence shown here is derived from an EMBL/GenBank/DDBJ whole genome shotgun (WGS) entry which is preliminary data.</text>
</comment>
<organism evidence="1 2">
    <name type="scientific">Allacma fusca</name>
    <dbReference type="NCBI Taxonomy" id="39272"/>
    <lineage>
        <taxon>Eukaryota</taxon>
        <taxon>Metazoa</taxon>
        <taxon>Ecdysozoa</taxon>
        <taxon>Arthropoda</taxon>
        <taxon>Hexapoda</taxon>
        <taxon>Collembola</taxon>
        <taxon>Symphypleona</taxon>
        <taxon>Sminthuridae</taxon>
        <taxon>Allacma</taxon>
    </lineage>
</organism>
<dbReference type="EMBL" id="CAJVCH010344027">
    <property type="protein sequence ID" value="CAG7815429.1"/>
    <property type="molecule type" value="Genomic_DNA"/>
</dbReference>
<keyword evidence="2" id="KW-1185">Reference proteome</keyword>
<name>A0A8J2PIR0_9HEXA</name>
<gene>
    <name evidence="1" type="ORF">AFUS01_LOCUS26111</name>
</gene>
<protein>
    <submittedName>
        <fullName evidence="1">Uncharacterized protein</fullName>
    </submittedName>
</protein>
<feature type="non-terminal residue" evidence="1">
    <location>
        <position position="1"/>
    </location>
</feature>
<evidence type="ECO:0000313" key="2">
    <source>
        <dbReference type="Proteomes" id="UP000708208"/>
    </source>
</evidence>
<proteinExistence type="predicted"/>
<accession>A0A8J2PIR0</accession>
<evidence type="ECO:0000313" key="1">
    <source>
        <dbReference type="EMBL" id="CAG7815429.1"/>
    </source>
</evidence>